<dbReference type="STRING" id="561184.SAMN05216376_12232"/>
<name>A0A0B3RQF2_9RHOB</name>
<keyword evidence="1" id="KW-0732">Signal</keyword>
<feature type="chain" id="PRO_5002082675" evidence="1">
    <location>
        <begin position="23"/>
        <end position="190"/>
    </location>
</feature>
<organism evidence="2 3">
    <name type="scientific">Mameliella alba</name>
    <dbReference type="NCBI Taxonomy" id="561184"/>
    <lineage>
        <taxon>Bacteria</taxon>
        <taxon>Pseudomonadati</taxon>
        <taxon>Pseudomonadota</taxon>
        <taxon>Alphaproteobacteria</taxon>
        <taxon>Rhodobacterales</taxon>
        <taxon>Roseobacteraceae</taxon>
        <taxon>Mameliella</taxon>
    </lineage>
</organism>
<dbReference type="Proteomes" id="UP000030960">
    <property type="component" value="Unassembled WGS sequence"/>
</dbReference>
<feature type="signal peptide" evidence="1">
    <location>
        <begin position="1"/>
        <end position="22"/>
    </location>
</feature>
<keyword evidence="2" id="KW-0449">Lipoprotein</keyword>
<evidence type="ECO:0000313" key="3">
    <source>
        <dbReference type="Proteomes" id="UP000030960"/>
    </source>
</evidence>
<accession>A0A0B3RQF2</accession>
<proteinExistence type="predicted"/>
<keyword evidence="3" id="KW-1185">Reference proteome</keyword>
<dbReference type="AlphaFoldDB" id="A0A0B3RQF2"/>
<evidence type="ECO:0000256" key="1">
    <source>
        <dbReference type="SAM" id="SignalP"/>
    </source>
</evidence>
<reference evidence="2 3" key="1">
    <citation type="submission" date="2014-10" db="EMBL/GenBank/DDBJ databases">
        <title>Genome sequence of Ponticoccus sp. strain UMTAT08 isolated from clonal culture of toxic dinoflagellate Alexandrium tamiyavanichii.</title>
        <authorList>
            <person name="Gan H.Y."/>
            <person name="Muhd D.-D."/>
            <person name="Mohd Noor M.E."/>
            <person name="Yeong Y.S."/>
            <person name="Usup G."/>
        </authorList>
    </citation>
    <scope>NUCLEOTIDE SEQUENCE [LARGE SCALE GENOMIC DNA]</scope>
    <source>
        <strain evidence="2 3">UMTAT08</strain>
    </source>
</reference>
<dbReference type="EMBL" id="JSUQ01000007">
    <property type="protein sequence ID" value="KHQ53355.1"/>
    <property type="molecule type" value="Genomic_DNA"/>
</dbReference>
<dbReference type="PATRIC" id="fig|1515334.3.peg.1895"/>
<protein>
    <submittedName>
        <fullName evidence="2">Putative lipoprotein</fullName>
    </submittedName>
</protein>
<comment type="caution">
    <text evidence="2">The sequence shown here is derived from an EMBL/GenBank/DDBJ whole genome shotgun (WGS) entry which is preliminary data.</text>
</comment>
<dbReference type="RefSeq" id="WP_043140209.1">
    <property type="nucleotide sequence ID" value="NZ_JSUQ01000007.1"/>
</dbReference>
<sequence>MTKRFAMMLVALAMLAIGGCTTVSPEFGQRDIDALAAEIRGLGPNIDPREADRAARIAYTYSRQLTQEYGITDPPLIHNAKVHSGERERGLCNHWAEDMHRRLSQENFRTLSVLRAISPRSPFRIIHHTAVVSPRGGTIYDGVVLDPWRNGGALHWQKTRADDRYDWRPRPEVLKEMLAAKRAREAARTR</sequence>
<evidence type="ECO:0000313" key="2">
    <source>
        <dbReference type="EMBL" id="KHQ53355.1"/>
    </source>
</evidence>
<gene>
    <name evidence="2" type="ORF">OA50_01884</name>
</gene>
<dbReference type="OrthoDB" id="5339359at2"/>
<dbReference type="PROSITE" id="PS51257">
    <property type="entry name" value="PROKAR_LIPOPROTEIN"/>
    <property type="match status" value="1"/>
</dbReference>